<comment type="caution">
    <text evidence="1">The sequence shown here is derived from an EMBL/GenBank/DDBJ whole genome shotgun (WGS) entry which is preliminary data.</text>
</comment>
<sequence length="274" mass="29156">MDASTNGKEEHTMSDLGLLAPLTTIAQHTGKRLLDRERPAAARTLSELRSAFEAVDGPASEALRTELARLRPQAGWADELDLRLPRSGEVWVADAMDGAVQYLQGLPQWCVTITLVRDRVPVAVVLHCPPLGETYAAAAGHGATRDGAPITPSAKAEATATVIATSHPMFAAEQPTAMARAGRSYRALLPEVRAIRNLGPTSWQLADTAAGRLDAFWMYGTDDVNLLGGALIAREAGARVTDAQGAPWAAGADSLLVSGPQLHARFVELLRDVR</sequence>
<dbReference type="Proteomes" id="UP001206206">
    <property type="component" value="Unassembled WGS sequence"/>
</dbReference>
<dbReference type="PANTHER" id="PTHR20854">
    <property type="entry name" value="INOSITOL MONOPHOSPHATASE"/>
    <property type="match status" value="1"/>
</dbReference>
<dbReference type="Gene3D" id="3.30.540.10">
    <property type="entry name" value="Fructose-1,6-Bisphosphatase, subunit A, domain 1"/>
    <property type="match status" value="1"/>
</dbReference>
<organism evidence="1 2">
    <name type="scientific">Streptantibioticus rubrisoli</name>
    <dbReference type="NCBI Taxonomy" id="1387313"/>
    <lineage>
        <taxon>Bacteria</taxon>
        <taxon>Bacillati</taxon>
        <taxon>Actinomycetota</taxon>
        <taxon>Actinomycetes</taxon>
        <taxon>Kitasatosporales</taxon>
        <taxon>Streptomycetaceae</taxon>
        <taxon>Streptantibioticus</taxon>
    </lineage>
</organism>
<dbReference type="Pfam" id="PF00459">
    <property type="entry name" value="Inositol_P"/>
    <property type="match status" value="1"/>
</dbReference>
<name>A0ABT1P635_9ACTN</name>
<dbReference type="SUPFAM" id="SSF56655">
    <property type="entry name" value="Carbohydrate phosphatase"/>
    <property type="match status" value="1"/>
</dbReference>
<gene>
    <name evidence="1" type="ORF">NON19_01985</name>
</gene>
<reference evidence="1 2" key="1">
    <citation type="submission" date="2022-06" db="EMBL/GenBank/DDBJ databases">
        <title>Draft genome sequence of type strain Streptomyces rubrisoli DSM 42083.</title>
        <authorList>
            <person name="Duangmal K."/>
            <person name="Klaysubun C."/>
        </authorList>
    </citation>
    <scope>NUCLEOTIDE SEQUENCE [LARGE SCALE GENOMIC DNA]</scope>
    <source>
        <strain evidence="1 2">DSM 42083</strain>
    </source>
</reference>
<dbReference type="PRINTS" id="PR00377">
    <property type="entry name" value="IMPHPHTASES"/>
</dbReference>
<evidence type="ECO:0000313" key="1">
    <source>
        <dbReference type="EMBL" id="MCQ4040824.1"/>
    </source>
</evidence>
<evidence type="ECO:0000313" key="2">
    <source>
        <dbReference type="Proteomes" id="UP001206206"/>
    </source>
</evidence>
<dbReference type="InterPro" id="IPR000760">
    <property type="entry name" value="Inositol_monophosphatase-like"/>
</dbReference>
<dbReference type="PANTHER" id="PTHR20854:SF4">
    <property type="entry name" value="INOSITOL-1-MONOPHOSPHATASE-RELATED"/>
    <property type="match status" value="1"/>
</dbReference>
<accession>A0ABT1P635</accession>
<protein>
    <submittedName>
        <fullName evidence="1">Inositol monophosphatase</fullName>
    </submittedName>
</protein>
<dbReference type="Gene3D" id="3.40.190.80">
    <property type="match status" value="1"/>
</dbReference>
<dbReference type="EMBL" id="JANFNH010000001">
    <property type="protein sequence ID" value="MCQ4040824.1"/>
    <property type="molecule type" value="Genomic_DNA"/>
</dbReference>
<dbReference type="RefSeq" id="WP_255924760.1">
    <property type="nucleotide sequence ID" value="NZ_JANFNH010000001.1"/>
</dbReference>
<keyword evidence="2" id="KW-1185">Reference proteome</keyword>
<proteinExistence type="predicted"/>